<comment type="caution">
    <text evidence="2">The sequence shown here is derived from an EMBL/GenBank/DDBJ whole genome shotgun (WGS) entry which is preliminary data.</text>
</comment>
<dbReference type="Pfam" id="PF20126">
    <property type="entry name" value="TumE"/>
    <property type="match status" value="1"/>
</dbReference>
<sequence length="104" mass="12082">MRVTRHSFIFKDGSRLLVTEELSGGLIEVSYYNWVDQDGQDILKFHSESHNGDSRYQTATEPHHIHPPEQSTLTNRTRFPNFHHQELPAIMEHIFLALLASKKV</sequence>
<protein>
    <submittedName>
        <fullName evidence="2">DUF6516 family protein</fullName>
    </submittedName>
</protein>
<keyword evidence="3" id="KW-1185">Reference proteome</keyword>
<dbReference type="Proteomes" id="UP001161691">
    <property type="component" value="Unassembled WGS sequence"/>
</dbReference>
<accession>A0ABT6TQG5</accession>
<proteinExistence type="predicted"/>
<evidence type="ECO:0000313" key="3">
    <source>
        <dbReference type="Proteomes" id="UP001161691"/>
    </source>
</evidence>
<reference evidence="2" key="1">
    <citation type="submission" date="2023-04" db="EMBL/GenBank/DDBJ databases">
        <title>Comparative genomic analysis of Cohnella hashimotonis sp. nov., isolated from the International Space Station.</title>
        <authorList>
            <person name="Venkateswaran K."/>
            <person name="Simpson A."/>
        </authorList>
    </citation>
    <scope>NUCLEOTIDE SEQUENCE</scope>
    <source>
        <strain evidence="2">F6_2S_P_1</strain>
    </source>
</reference>
<dbReference type="InterPro" id="IPR045397">
    <property type="entry name" value="TumE-like"/>
</dbReference>
<name>A0ABT6TQG5_9BACL</name>
<gene>
    <name evidence="2" type="ORF">KB449_29445</name>
</gene>
<organism evidence="2 3">
    <name type="scientific">Cohnella hashimotonis</name>
    <dbReference type="NCBI Taxonomy" id="2826895"/>
    <lineage>
        <taxon>Bacteria</taxon>
        <taxon>Bacillati</taxon>
        <taxon>Bacillota</taxon>
        <taxon>Bacilli</taxon>
        <taxon>Bacillales</taxon>
        <taxon>Paenibacillaceae</taxon>
        <taxon>Cohnella</taxon>
    </lineage>
</organism>
<dbReference type="EMBL" id="JAGRPV010000001">
    <property type="protein sequence ID" value="MDI4649097.1"/>
    <property type="molecule type" value="Genomic_DNA"/>
</dbReference>
<dbReference type="RefSeq" id="WP_282912937.1">
    <property type="nucleotide sequence ID" value="NZ_JAGRPV010000001.1"/>
</dbReference>
<evidence type="ECO:0000256" key="1">
    <source>
        <dbReference type="SAM" id="MobiDB-lite"/>
    </source>
</evidence>
<feature type="region of interest" description="Disordered" evidence="1">
    <location>
        <begin position="48"/>
        <end position="72"/>
    </location>
</feature>
<evidence type="ECO:0000313" key="2">
    <source>
        <dbReference type="EMBL" id="MDI4649097.1"/>
    </source>
</evidence>